<protein>
    <submittedName>
        <fullName evidence="1">Uncharacterized protein</fullName>
    </submittedName>
</protein>
<dbReference type="NCBIfam" id="NF040565">
    <property type="entry name" value="SCO2521_fam"/>
    <property type="match status" value="1"/>
</dbReference>
<comment type="caution">
    <text evidence="1">The sequence shown here is derived from an EMBL/GenBank/DDBJ whole genome shotgun (WGS) entry which is preliminary data.</text>
</comment>
<evidence type="ECO:0000313" key="2">
    <source>
        <dbReference type="Proteomes" id="UP000655751"/>
    </source>
</evidence>
<gene>
    <name evidence="1" type="ORF">IT779_05370</name>
</gene>
<evidence type="ECO:0000313" key="1">
    <source>
        <dbReference type="EMBL" id="MBH0775714.1"/>
    </source>
</evidence>
<dbReference type="Proteomes" id="UP000655751">
    <property type="component" value="Unassembled WGS sequence"/>
</dbReference>
<accession>A0A931N178</accession>
<reference evidence="1" key="1">
    <citation type="submission" date="2020-11" db="EMBL/GenBank/DDBJ databases">
        <title>Nocardia NEAU-351.nov., a novel actinomycete isolated from the cow dung.</title>
        <authorList>
            <person name="Zhang X."/>
        </authorList>
    </citation>
    <scope>NUCLEOTIDE SEQUENCE</scope>
    <source>
        <strain evidence="1">NEAU-351</strain>
    </source>
</reference>
<dbReference type="InterPro" id="IPR049749">
    <property type="entry name" value="SCO2521-like"/>
</dbReference>
<dbReference type="AlphaFoldDB" id="A0A931N178"/>
<proteinExistence type="predicted"/>
<keyword evidence="2" id="KW-1185">Reference proteome</keyword>
<organism evidence="1 2">
    <name type="scientific">Nocardia bovistercoris</name>
    <dbReference type="NCBI Taxonomy" id="2785916"/>
    <lineage>
        <taxon>Bacteria</taxon>
        <taxon>Bacillati</taxon>
        <taxon>Actinomycetota</taxon>
        <taxon>Actinomycetes</taxon>
        <taxon>Mycobacteriales</taxon>
        <taxon>Nocardiaceae</taxon>
        <taxon>Nocardia</taxon>
    </lineage>
</organism>
<sequence length="263" mass="28614">MNGVDCALAAPSHPAVRAIGTVARRGVVVGGRVLQSSARCTVVRSAHDKRQGWDHYLARAGVLEVIAKVSDATSARLTEGFLATRGGPTLDLESITAGLVNDIGMRRLGRAPLRAGTTRLRWAARIGDVDSPRVSFRLLDDVVRAALIVVPSEPELMDAQRFCEDLAVHDWLLTVLTDAIERADLAGPASPEATEIIAPVLQHLAHLWLPEAHTPPELRGLWTQLQADAALTAEWRNSVAHLRNRVMMAMWSATRPNRIGYEV</sequence>
<dbReference type="EMBL" id="JADMLG010000002">
    <property type="protein sequence ID" value="MBH0775714.1"/>
    <property type="molecule type" value="Genomic_DNA"/>
</dbReference>
<name>A0A931N178_9NOCA</name>